<dbReference type="InterPro" id="IPR055290">
    <property type="entry name" value="At3g26010-like"/>
</dbReference>
<sequence>MNHTGKSARLKVVPSSSIEDLDESLLTEILQRLPTCKFAHQCKLVSKHWLSLISSPLFSSCFKKYHETLHSKEPAPFTVIMFGSPSPASWFTSIRISESPAIPFCIFDLNFLPFYNPEVLSSSPVVEASCKDLILCRQYLRDDDQRVYYVCNPLTKDWVAIPPISCKHKETTGKGDTIVGFVCAEKDFRVIRIHKLELLATSFIAEIFSSEKNEWIGQEVSYSYDYFFDSCFSWNTNGKLILSHHQTESVVSYSPWEPDQCHIIDTPRLPWSGHPSLLGRNTESKAFGICKGSLRVLQVFYVGEPDDHRFLRVLELEDYEKGAWRLAGEVCLASPSHHNGGLRRFLHSRLRPIFSINS</sequence>
<gene>
    <name evidence="3" type="ORF">Tsubulata_040914</name>
</gene>
<dbReference type="OrthoDB" id="1157305at2759"/>
<evidence type="ECO:0008006" key="5">
    <source>
        <dbReference type="Google" id="ProtNLM"/>
    </source>
</evidence>
<dbReference type="EMBL" id="JAKUCV010000944">
    <property type="protein sequence ID" value="KAJ4848275.1"/>
    <property type="molecule type" value="Genomic_DNA"/>
</dbReference>
<evidence type="ECO:0000313" key="3">
    <source>
        <dbReference type="EMBL" id="KAJ4848275.1"/>
    </source>
</evidence>
<dbReference type="PANTHER" id="PTHR35546">
    <property type="entry name" value="F-BOX PROTEIN INTERACTION DOMAIN PROTEIN-RELATED"/>
    <property type="match status" value="1"/>
</dbReference>
<dbReference type="Pfam" id="PF00646">
    <property type="entry name" value="F-box"/>
    <property type="match status" value="1"/>
</dbReference>
<evidence type="ECO:0000259" key="2">
    <source>
        <dbReference type="Pfam" id="PF24750"/>
    </source>
</evidence>
<proteinExistence type="predicted"/>
<feature type="domain" description="F-box protein At3g26010-like beta-propeller" evidence="2">
    <location>
        <begin position="125"/>
        <end position="333"/>
    </location>
</feature>
<evidence type="ECO:0000313" key="4">
    <source>
        <dbReference type="Proteomes" id="UP001141552"/>
    </source>
</evidence>
<accession>A0A9Q0GDZ6</accession>
<reference evidence="3" key="1">
    <citation type="submission" date="2022-02" db="EMBL/GenBank/DDBJ databases">
        <authorList>
            <person name="Henning P.M."/>
            <person name="McCubbin A.G."/>
            <person name="Shore J.S."/>
        </authorList>
    </citation>
    <scope>NUCLEOTIDE SEQUENCE</scope>
    <source>
        <strain evidence="3">F60SS</strain>
        <tissue evidence="3">Leaves</tissue>
    </source>
</reference>
<dbReference type="InterPro" id="IPR001810">
    <property type="entry name" value="F-box_dom"/>
</dbReference>
<dbReference type="InterPro" id="IPR056592">
    <property type="entry name" value="Beta-prop_At3g26010-like"/>
</dbReference>
<evidence type="ECO:0000259" key="1">
    <source>
        <dbReference type="Pfam" id="PF00646"/>
    </source>
</evidence>
<dbReference type="InterPro" id="IPR036047">
    <property type="entry name" value="F-box-like_dom_sf"/>
</dbReference>
<dbReference type="Pfam" id="PF24750">
    <property type="entry name" value="b-prop_At3g26010-like"/>
    <property type="match status" value="1"/>
</dbReference>
<feature type="domain" description="F-box" evidence="1">
    <location>
        <begin position="18"/>
        <end position="58"/>
    </location>
</feature>
<dbReference type="AlphaFoldDB" id="A0A9Q0GDZ6"/>
<dbReference type="Gene3D" id="1.20.1280.50">
    <property type="match status" value="1"/>
</dbReference>
<dbReference type="SUPFAM" id="SSF81383">
    <property type="entry name" value="F-box domain"/>
    <property type="match status" value="1"/>
</dbReference>
<comment type="caution">
    <text evidence="3">The sequence shown here is derived from an EMBL/GenBank/DDBJ whole genome shotgun (WGS) entry which is preliminary data.</text>
</comment>
<dbReference type="PANTHER" id="PTHR35546:SF130">
    <property type="entry name" value="EXPRESSED PROTEIN"/>
    <property type="match status" value="1"/>
</dbReference>
<name>A0A9Q0GDZ6_9ROSI</name>
<dbReference type="Proteomes" id="UP001141552">
    <property type="component" value="Unassembled WGS sequence"/>
</dbReference>
<reference evidence="3" key="2">
    <citation type="journal article" date="2023" name="Plants (Basel)">
        <title>Annotation of the Turnera subulata (Passifloraceae) Draft Genome Reveals the S-Locus Evolved after the Divergence of Turneroideae from Passifloroideae in a Stepwise Manner.</title>
        <authorList>
            <person name="Henning P.M."/>
            <person name="Roalson E.H."/>
            <person name="Mir W."/>
            <person name="McCubbin A.G."/>
            <person name="Shore J.S."/>
        </authorList>
    </citation>
    <scope>NUCLEOTIDE SEQUENCE</scope>
    <source>
        <strain evidence="3">F60SS</strain>
    </source>
</reference>
<feature type="non-terminal residue" evidence="3">
    <location>
        <position position="358"/>
    </location>
</feature>
<protein>
    <recommendedName>
        <fullName evidence="5">F-box domain-containing protein</fullName>
    </recommendedName>
</protein>
<keyword evidence="4" id="KW-1185">Reference proteome</keyword>
<organism evidence="3 4">
    <name type="scientific">Turnera subulata</name>
    <dbReference type="NCBI Taxonomy" id="218843"/>
    <lineage>
        <taxon>Eukaryota</taxon>
        <taxon>Viridiplantae</taxon>
        <taxon>Streptophyta</taxon>
        <taxon>Embryophyta</taxon>
        <taxon>Tracheophyta</taxon>
        <taxon>Spermatophyta</taxon>
        <taxon>Magnoliopsida</taxon>
        <taxon>eudicotyledons</taxon>
        <taxon>Gunneridae</taxon>
        <taxon>Pentapetalae</taxon>
        <taxon>rosids</taxon>
        <taxon>fabids</taxon>
        <taxon>Malpighiales</taxon>
        <taxon>Passifloraceae</taxon>
        <taxon>Turnera</taxon>
    </lineage>
</organism>